<dbReference type="PROSITE" id="PS00134">
    <property type="entry name" value="TRYPSIN_HIS"/>
    <property type="match status" value="1"/>
</dbReference>
<evidence type="ECO:0000256" key="9">
    <source>
        <dbReference type="ARBA" id="ARBA00022825"/>
    </source>
</evidence>
<feature type="domain" description="SH3" evidence="19">
    <location>
        <begin position="730"/>
        <end position="789"/>
    </location>
</feature>
<dbReference type="PROSITE" id="PS50003">
    <property type="entry name" value="PH_DOMAIN"/>
    <property type="match status" value="1"/>
</dbReference>
<dbReference type="FunFam" id="1.20.900.10:FF:000002">
    <property type="entry name" value="Rho guanine nucleotide exchange factor 9"/>
    <property type="match status" value="1"/>
</dbReference>
<dbReference type="InterPro" id="IPR036055">
    <property type="entry name" value="LDL_receptor-like_sf"/>
</dbReference>
<dbReference type="SMART" id="SM00233">
    <property type="entry name" value="PH"/>
    <property type="match status" value="1"/>
</dbReference>
<keyword evidence="12" id="KW-0472">Membrane</keyword>
<evidence type="ECO:0000256" key="5">
    <source>
        <dbReference type="ARBA" id="ARBA00022658"/>
    </source>
</evidence>
<feature type="disulfide bond" evidence="14">
    <location>
        <begin position="1597"/>
        <end position="1609"/>
    </location>
</feature>
<keyword evidence="7" id="KW-0812">Transmembrane</keyword>
<dbReference type="PROSITE" id="PS50024">
    <property type="entry name" value="SEA"/>
    <property type="match status" value="1"/>
</dbReference>
<dbReference type="Gene3D" id="2.60.120.290">
    <property type="entry name" value="Spermadhesin, CUB domain"/>
    <property type="match status" value="2"/>
</dbReference>
<dbReference type="Gene3D" id="1.20.900.10">
    <property type="entry name" value="Dbl homology (DH) domain"/>
    <property type="match status" value="1"/>
</dbReference>
<keyword evidence="25" id="KW-1185">Reference proteome</keyword>
<dbReference type="SUPFAM" id="SSF48065">
    <property type="entry name" value="DBL homology domain (DH-domain)"/>
    <property type="match status" value="1"/>
</dbReference>
<evidence type="ECO:0000313" key="25">
    <source>
        <dbReference type="Proteomes" id="UP000290572"/>
    </source>
</evidence>
<evidence type="ECO:0000256" key="2">
    <source>
        <dbReference type="ARBA" id="ARBA00004606"/>
    </source>
</evidence>
<dbReference type="CDD" id="cd00112">
    <property type="entry name" value="LDLa"/>
    <property type="match status" value="1"/>
</dbReference>
<dbReference type="GO" id="GO:0004252">
    <property type="term" value="F:serine-type endopeptidase activity"/>
    <property type="evidence" value="ECO:0007669"/>
    <property type="project" value="InterPro"/>
</dbReference>
<dbReference type="FunFam" id="2.40.10.10:FF:000003">
    <property type="entry name" value="Transmembrane serine protease 3"/>
    <property type="match status" value="1"/>
</dbReference>
<dbReference type="SMART" id="SM00020">
    <property type="entry name" value="Tryp_SPc"/>
    <property type="match status" value="1"/>
</dbReference>
<keyword evidence="6 16" id="KW-0645">Protease</keyword>
<dbReference type="PRINTS" id="PR00722">
    <property type="entry name" value="CHYMOTRYPSIN"/>
</dbReference>
<protein>
    <submittedName>
        <fullName evidence="24">Spermatogenesis-associated 13-like isoform X2</fullName>
    </submittedName>
</protein>
<dbReference type="InterPro" id="IPR033116">
    <property type="entry name" value="TRYPSIN_SER"/>
</dbReference>
<evidence type="ECO:0000256" key="16">
    <source>
        <dbReference type="RuleBase" id="RU363034"/>
    </source>
</evidence>
<dbReference type="InterPro" id="IPR001849">
    <property type="entry name" value="PH_domain"/>
</dbReference>
<dbReference type="SUPFAM" id="SSF50729">
    <property type="entry name" value="PH domain-like"/>
    <property type="match status" value="1"/>
</dbReference>
<feature type="region of interest" description="Disordered" evidence="17">
    <location>
        <begin position="506"/>
        <end position="553"/>
    </location>
</feature>
<dbReference type="InterPro" id="IPR055251">
    <property type="entry name" value="SOS1_NGEF_PH"/>
</dbReference>
<feature type="compositionally biased region" description="Polar residues" evidence="17">
    <location>
        <begin position="7"/>
        <end position="33"/>
    </location>
</feature>
<dbReference type="InterPro" id="IPR043504">
    <property type="entry name" value="Peptidase_S1_PA_chymotrypsin"/>
</dbReference>
<evidence type="ECO:0000256" key="11">
    <source>
        <dbReference type="ARBA" id="ARBA00022989"/>
    </source>
</evidence>
<evidence type="ECO:0000256" key="7">
    <source>
        <dbReference type="ARBA" id="ARBA00022692"/>
    </source>
</evidence>
<keyword evidence="3 15" id="KW-0728">SH3 domain</keyword>
<dbReference type="PROSITE" id="PS50002">
    <property type="entry name" value="SH3"/>
    <property type="match status" value="1"/>
</dbReference>
<evidence type="ECO:0000259" key="20">
    <source>
        <dbReference type="PROSITE" id="PS50003"/>
    </source>
</evidence>
<feature type="domain" description="SEA" evidence="22">
    <location>
        <begin position="1184"/>
        <end position="1312"/>
    </location>
</feature>
<dbReference type="InterPro" id="IPR011993">
    <property type="entry name" value="PH-like_dom_sf"/>
</dbReference>
<dbReference type="EMBL" id="QBIY01011170">
    <property type="protein sequence ID" value="RXN34657.1"/>
    <property type="molecule type" value="Genomic_DNA"/>
</dbReference>
<dbReference type="CDD" id="cd00041">
    <property type="entry name" value="CUB"/>
    <property type="match status" value="1"/>
</dbReference>
<keyword evidence="10" id="KW-0735">Signal-anchor</keyword>
<feature type="region of interest" description="Disordered" evidence="17">
    <location>
        <begin position="566"/>
        <end position="650"/>
    </location>
</feature>
<dbReference type="InterPro" id="IPR001452">
    <property type="entry name" value="SH3_domain"/>
</dbReference>
<feature type="domain" description="DH" evidence="21">
    <location>
        <begin position="823"/>
        <end position="1007"/>
    </location>
</feature>
<dbReference type="SMART" id="SM00192">
    <property type="entry name" value="LDLa"/>
    <property type="match status" value="2"/>
</dbReference>
<evidence type="ECO:0000256" key="14">
    <source>
        <dbReference type="PROSITE-ProRule" id="PRU00124"/>
    </source>
</evidence>
<comment type="caution">
    <text evidence="24">The sequence shown here is derived from an EMBL/GenBank/DDBJ whole genome shotgun (WGS) entry which is preliminary data.</text>
</comment>
<keyword evidence="5" id="KW-0344">Guanine-nucleotide releasing factor</keyword>
<feature type="domain" description="CUB" evidence="18">
    <location>
        <begin position="1324"/>
        <end position="1435"/>
    </location>
</feature>
<gene>
    <name evidence="24" type="ORF">ROHU_014742</name>
</gene>
<dbReference type="Pfam" id="PF00057">
    <property type="entry name" value="Ldl_recept_a"/>
    <property type="match status" value="1"/>
</dbReference>
<dbReference type="Gene3D" id="2.40.10.10">
    <property type="entry name" value="Trypsin-like serine proteases"/>
    <property type="match status" value="1"/>
</dbReference>
<dbReference type="InterPro" id="IPR035899">
    <property type="entry name" value="DBL_dom_sf"/>
</dbReference>
<dbReference type="Proteomes" id="UP000290572">
    <property type="component" value="Unassembled WGS sequence"/>
</dbReference>
<name>A0A498NT22_LABRO</name>
<evidence type="ECO:0000256" key="6">
    <source>
        <dbReference type="ARBA" id="ARBA00022670"/>
    </source>
</evidence>
<dbReference type="CDD" id="cd00160">
    <property type="entry name" value="RhoGEF"/>
    <property type="match status" value="1"/>
</dbReference>
<evidence type="ECO:0000256" key="1">
    <source>
        <dbReference type="ARBA" id="ARBA00004496"/>
    </source>
</evidence>
<dbReference type="Gene3D" id="4.10.400.10">
    <property type="entry name" value="Low-density Lipoprotein Receptor"/>
    <property type="match status" value="1"/>
</dbReference>
<dbReference type="SMART" id="SM00325">
    <property type="entry name" value="RhoGEF"/>
    <property type="match status" value="1"/>
</dbReference>
<dbReference type="GO" id="GO:0006508">
    <property type="term" value="P:proteolysis"/>
    <property type="evidence" value="ECO:0007669"/>
    <property type="project" value="UniProtKB-KW"/>
</dbReference>
<dbReference type="InterPro" id="IPR000219">
    <property type="entry name" value="DH_dom"/>
</dbReference>
<dbReference type="CDD" id="cd00190">
    <property type="entry name" value="Tryp_SPc"/>
    <property type="match status" value="1"/>
</dbReference>
<comment type="subcellular location">
    <subcellularLocation>
        <location evidence="1">Cytoplasm</location>
    </subcellularLocation>
    <subcellularLocation>
        <location evidence="2">Membrane</location>
        <topology evidence="2">Single-pass type II membrane protein</topology>
    </subcellularLocation>
</comment>
<evidence type="ECO:0000256" key="10">
    <source>
        <dbReference type="ARBA" id="ARBA00022968"/>
    </source>
</evidence>
<dbReference type="PROSITE" id="PS50010">
    <property type="entry name" value="DH_2"/>
    <property type="match status" value="1"/>
</dbReference>
<feature type="compositionally biased region" description="Basic residues" evidence="17">
    <location>
        <begin position="540"/>
        <end position="549"/>
    </location>
</feature>
<evidence type="ECO:0000259" key="19">
    <source>
        <dbReference type="PROSITE" id="PS50002"/>
    </source>
</evidence>
<dbReference type="PANTHER" id="PTHR47544:SF5">
    <property type="entry name" value="SPERMATOGENESIS-ASSOCIATED 13"/>
    <property type="match status" value="1"/>
</dbReference>
<dbReference type="Gene3D" id="2.30.30.40">
    <property type="entry name" value="SH3 Domains"/>
    <property type="match status" value="1"/>
</dbReference>
<dbReference type="GO" id="GO:0016020">
    <property type="term" value="C:membrane"/>
    <property type="evidence" value="ECO:0007669"/>
    <property type="project" value="UniProtKB-SubCell"/>
</dbReference>
<proteinExistence type="predicted"/>
<keyword evidence="8 16" id="KW-0378">Hydrolase</keyword>
<dbReference type="Gene3D" id="3.30.70.960">
    <property type="entry name" value="SEA domain"/>
    <property type="match status" value="1"/>
</dbReference>
<dbReference type="InterPro" id="IPR001314">
    <property type="entry name" value="Peptidase_S1A"/>
</dbReference>
<dbReference type="Pfam" id="PF00089">
    <property type="entry name" value="Trypsin"/>
    <property type="match status" value="1"/>
</dbReference>
<dbReference type="InterPro" id="IPR035914">
    <property type="entry name" value="Sperma_CUB_dom_sf"/>
</dbReference>
<keyword evidence="13 14" id="KW-1015">Disulfide bond</keyword>
<dbReference type="Gene3D" id="2.30.29.30">
    <property type="entry name" value="Pleckstrin-homology domain (PH domain)/Phosphotyrosine-binding domain (PTB)"/>
    <property type="match status" value="1"/>
</dbReference>
<feature type="region of interest" description="Disordered" evidence="17">
    <location>
        <begin position="334"/>
        <end position="386"/>
    </location>
</feature>
<dbReference type="InterPro" id="IPR036364">
    <property type="entry name" value="SEA_dom_sf"/>
</dbReference>
<dbReference type="PROSITE" id="PS50068">
    <property type="entry name" value="LDLRA_2"/>
    <property type="match status" value="1"/>
</dbReference>
<keyword evidence="11" id="KW-1133">Transmembrane helix</keyword>
<evidence type="ECO:0000256" key="4">
    <source>
        <dbReference type="ARBA" id="ARBA00022490"/>
    </source>
</evidence>
<dbReference type="Pfam" id="PF22697">
    <property type="entry name" value="SOS1_NGEF_PH"/>
    <property type="match status" value="1"/>
</dbReference>
<dbReference type="SUPFAM" id="SSF82671">
    <property type="entry name" value="SEA domain"/>
    <property type="match status" value="1"/>
</dbReference>
<keyword evidence="4" id="KW-0963">Cytoplasm</keyword>
<dbReference type="Pfam" id="PF00621">
    <property type="entry name" value="RhoGEF"/>
    <property type="match status" value="1"/>
</dbReference>
<evidence type="ECO:0000259" key="18">
    <source>
        <dbReference type="PROSITE" id="PS01180"/>
    </source>
</evidence>
<evidence type="ECO:0000256" key="17">
    <source>
        <dbReference type="SAM" id="MobiDB-lite"/>
    </source>
</evidence>
<dbReference type="InterPro" id="IPR036028">
    <property type="entry name" value="SH3-like_dom_sf"/>
</dbReference>
<feature type="region of interest" description="Disordered" evidence="17">
    <location>
        <begin position="1"/>
        <end position="33"/>
    </location>
</feature>
<evidence type="ECO:0000259" key="22">
    <source>
        <dbReference type="PROSITE" id="PS50024"/>
    </source>
</evidence>
<feature type="compositionally biased region" description="Polar residues" evidence="17">
    <location>
        <begin position="575"/>
        <end position="592"/>
    </location>
</feature>
<evidence type="ECO:0000256" key="8">
    <source>
        <dbReference type="ARBA" id="ARBA00022801"/>
    </source>
</evidence>
<organism evidence="24 25">
    <name type="scientific">Labeo rohita</name>
    <name type="common">Indian major carp</name>
    <name type="synonym">Cyprinus rohita</name>
    <dbReference type="NCBI Taxonomy" id="84645"/>
    <lineage>
        <taxon>Eukaryota</taxon>
        <taxon>Metazoa</taxon>
        <taxon>Chordata</taxon>
        <taxon>Craniata</taxon>
        <taxon>Vertebrata</taxon>
        <taxon>Euteleostomi</taxon>
        <taxon>Actinopterygii</taxon>
        <taxon>Neopterygii</taxon>
        <taxon>Teleostei</taxon>
        <taxon>Ostariophysi</taxon>
        <taxon>Cypriniformes</taxon>
        <taxon>Cyprinidae</taxon>
        <taxon>Labeoninae</taxon>
        <taxon>Labeonini</taxon>
        <taxon>Labeo</taxon>
    </lineage>
</organism>
<feature type="region of interest" description="Disordered" evidence="17">
    <location>
        <begin position="794"/>
        <end position="822"/>
    </location>
</feature>
<reference evidence="24 25" key="1">
    <citation type="submission" date="2018-03" db="EMBL/GenBank/DDBJ databases">
        <title>Draft genome sequence of Rohu Carp (Labeo rohita).</title>
        <authorList>
            <person name="Das P."/>
            <person name="Kushwaha B."/>
            <person name="Joshi C.G."/>
            <person name="Kumar D."/>
            <person name="Nagpure N.S."/>
            <person name="Sahoo L."/>
            <person name="Das S.P."/>
            <person name="Bit A."/>
            <person name="Patnaik S."/>
            <person name="Meher P.K."/>
            <person name="Jayasankar P."/>
            <person name="Koringa P.G."/>
            <person name="Patel N.V."/>
            <person name="Hinsu A.T."/>
            <person name="Kumar R."/>
            <person name="Pandey M."/>
            <person name="Agarwal S."/>
            <person name="Srivastava S."/>
            <person name="Singh M."/>
            <person name="Iquebal M.A."/>
            <person name="Jaiswal S."/>
            <person name="Angadi U.B."/>
            <person name="Kumar N."/>
            <person name="Raza M."/>
            <person name="Shah T.M."/>
            <person name="Rai A."/>
            <person name="Jena J.K."/>
        </authorList>
    </citation>
    <scope>NUCLEOTIDE SEQUENCE [LARGE SCALE GENOMIC DNA]</scope>
    <source>
        <strain evidence="24">DASCIFA01</strain>
        <tissue evidence="24">Testis</tissue>
    </source>
</reference>
<dbReference type="SUPFAM" id="SSF50494">
    <property type="entry name" value="Trypsin-like serine proteases"/>
    <property type="match status" value="1"/>
</dbReference>
<feature type="compositionally biased region" description="Polar residues" evidence="17">
    <location>
        <begin position="509"/>
        <end position="524"/>
    </location>
</feature>
<feature type="compositionally biased region" description="Polar residues" evidence="17">
    <location>
        <begin position="298"/>
        <end position="316"/>
    </location>
</feature>
<sequence>MQVMRQAPSSDPQGSSTSNDPQSDSLTEEQLMNPNLRSGCTVHMQPVLSEPYYEENRLNRLNSQAQSVPVIADGQAMLYPSRTVRLFSTQTKCEDSASHRGPPVTPQAWSGLSSFRVMGSFKKLRTSVLQGIQNRSNAMAAGQDRNQSSMIEDGGSFLVTKREVASNKIQENGSNGKAWTGKTSSVSDEDDCEEELSGFQRNSHFSQSIRKAYGAGRIELLDIVKTESPSTNEPDPSSAVESVIPSKNLETQENVKVLKRLSKSVDNLHVFKSPFRRKVTSAEPQNPECPNTIILQRTSSSSSVDSQEPGSGQRQSPWRRGHLQKLVGSLTDLSVKRKNTPGPSSKPPLSPLSQLHDDYSRRIPCVPTSGRQRRPSPTPSKAQEANTHKHIPTLHPAPSCPAVFSFNLNDSLEPPSKTTALVSGYVQVAVSSTDFCSDAPDSPMEKYCEPMECHQNGINNHYSQMPKQCSSPSQKQTANGVNPNLEASSEITKAFVKSDEISAAAASPVPNTCSSESPLVTPTTPISPPFASDSPASIVPRKRAGRCRPRPVSDYGQLASSKYCIPEEDRESETMDYTSQKDYNTNGSYTESSRPENGHVCTQTESRKRRPISVIGGVDMFSSPTAEQKDDTESLPSPVSRPPVPSHRVPPYRAVSARLRPCIFSQSTPIGLDRMGRRKGRRVLSDGSSDPMLDDSVSEEDGSFEELTEGTPYLQPEVDLFTLNQYIQSGHAVYAEALWDHVTMEEQELAFKAGDVIRVLDVQEQDWWWGAVGDREAWFPSSFVRVRVNQEDSSSDSVEIAPDAEESVPPDAHKQNSQHRQQMRANVVKEIMDTERVYIKHLKDICEGYIRQCRKHPGMFTDAQLKTIFSNIEDIYRFQRKFLKDLEKQYNPKNPHLSEIGSCFLQQEDGFAIYSEYCNTHPVACAELQRLMKQSRYKHFFEACRLLQQMIDISIAGFLLTPVQKICKYPLQLGELLKYTPKDHSDYEGVCAAHKAMKNVASLINERKRRLESIDTIAHWQVAILHWAGDDVLQRSSELIHSGELTRIVRPGKTQQRSYFLFDHQLVFCKKDVLRRDLLHYRGRMDTDLVELVDLPDGRHAEMGLLKNAFLLRHAENLNVLCVLCCKKNQDKQRWLQAFARERRRVQEDQEMGMEITEAQRKQAVHNARKSKQGKMKIRRESNSGVYFAGMFRVANVEFIPEYRHADSSEFVSMANRIQHVITSVYRTSSVSRLYKQTVISDLSNNNQGGVLVHFWMIFVVPHLKTPSVCEDCVSAILKDSVYMSLKNRSSVGFLQGLPVDIDSILVNVALRSDYTSTAVGSQCVDKLYAGVPDVSIPLNVFSSWGGLSCYIKLTSAPGSVIRLTVKSFRIDPSDCVYDALTVYDALLPMRGMILYRFCESVSYPISLVSTSNVMLLSFRLTQGNKVFRGLFQALMEEQCMNMIALPTGPGEAGVINSPFYPSLLPRQCSCTWMFQMPSGALGVALRFQNYMLKLKDLQNCEHGWWKVNEIIYCGNYIDHSTVFRIPARNPEVVFRCSSRNADQPFSATYSSYNTSQPKPPKICGGSSPLHPLYICNGEMDCSSGKDETNCTQETSCSGVSYQCGNGACILKKNAKCDGLPDCYDRSDEKDCACGNPTPSKRVFDSAAPQQRIVGGINSVEGEWPWQVSMLFSGNLYCGASVLSDEWLISAAHCFSKERLADPRMWTAHLGMLNQGSAKHVAEIRRIVVHEYYNARNFDYDIALVQLKKAWPRSLEQYIQPICLPAPSQTFTEGHRCWVTGWGYRSEQDKVLPTVLQKAEVSIISQGECKRSYGAVSPRMLCAGVPSGEQDACRGDSGGPLSCQAHSGGRWFLTGIVSWGSGCGRPNLPGVYTRVAKFIDWIQRHIQDL</sequence>
<dbReference type="SMART" id="SM00326">
    <property type="entry name" value="SH3"/>
    <property type="match status" value="1"/>
</dbReference>
<dbReference type="InterPro" id="IPR018114">
    <property type="entry name" value="TRYPSIN_HIS"/>
</dbReference>
<evidence type="ECO:0000256" key="13">
    <source>
        <dbReference type="ARBA" id="ARBA00023157"/>
    </source>
</evidence>
<feature type="region of interest" description="Disordered" evidence="17">
    <location>
        <begin position="227"/>
        <end position="246"/>
    </location>
</feature>
<dbReference type="InterPro" id="IPR009003">
    <property type="entry name" value="Peptidase_S1_PA"/>
</dbReference>
<dbReference type="CDD" id="cd01224">
    <property type="entry name" value="PH_Collybistin_ASEF"/>
    <property type="match status" value="1"/>
</dbReference>
<evidence type="ECO:0000256" key="3">
    <source>
        <dbReference type="ARBA" id="ARBA00022443"/>
    </source>
</evidence>
<evidence type="ECO:0000313" key="24">
    <source>
        <dbReference type="EMBL" id="RXN34657.1"/>
    </source>
</evidence>
<dbReference type="SUPFAM" id="SSF49854">
    <property type="entry name" value="Spermadhesin, CUB domain"/>
    <property type="match status" value="2"/>
</dbReference>
<comment type="caution">
    <text evidence="14">Lacks conserved residue(s) required for the propagation of feature annotation.</text>
</comment>
<dbReference type="PROSITE" id="PS50240">
    <property type="entry name" value="TRYPSIN_DOM"/>
    <property type="match status" value="1"/>
</dbReference>
<dbReference type="InterPro" id="IPR002172">
    <property type="entry name" value="LDrepeatLR_classA_rpt"/>
</dbReference>
<dbReference type="Pfam" id="PF00018">
    <property type="entry name" value="SH3_1"/>
    <property type="match status" value="1"/>
</dbReference>
<feature type="disulfide bond" evidence="14">
    <location>
        <begin position="1617"/>
        <end position="1632"/>
    </location>
</feature>
<dbReference type="InterPro" id="IPR000082">
    <property type="entry name" value="SEA_dom"/>
</dbReference>
<feature type="region of interest" description="Disordered" evidence="17">
    <location>
        <begin position="298"/>
        <end position="322"/>
    </location>
</feature>
<dbReference type="PANTHER" id="PTHR47544">
    <property type="entry name" value="RHO GUANINE NUCLEOTIDE EXCHANGE FACTOR 4"/>
    <property type="match status" value="1"/>
</dbReference>
<feature type="domain" description="Peptidase S1" evidence="23">
    <location>
        <begin position="1653"/>
        <end position="1887"/>
    </location>
</feature>
<feature type="domain" description="CUB" evidence="18">
    <location>
        <begin position="1440"/>
        <end position="1553"/>
    </location>
</feature>
<dbReference type="GO" id="GO:0005085">
    <property type="term" value="F:guanyl-nucleotide exchange factor activity"/>
    <property type="evidence" value="ECO:0007669"/>
    <property type="project" value="UniProtKB-KW"/>
</dbReference>
<feature type="domain" description="PH" evidence="20">
    <location>
        <begin position="1038"/>
        <end position="1144"/>
    </location>
</feature>
<dbReference type="Pfam" id="PF01390">
    <property type="entry name" value="SEA"/>
    <property type="match status" value="1"/>
</dbReference>
<keyword evidence="9 16" id="KW-0720">Serine protease</keyword>
<evidence type="ECO:0000256" key="15">
    <source>
        <dbReference type="PROSITE-ProRule" id="PRU00192"/>
    </source>
</evidence>
<dbReference type="PROSITE" id="PS00135">
    <property type="entry name" value="TRYPSIN_SER"/>
    <property type="match status" value="1"/>
</dbReference>
<dbReference type="PROSITE" id="PS01180">
    <property type="entry name" value="CUB"/>
    <property type="match status" value="2"/>
</dbReference>
<dbReference type="STRING" id="84645.A0A498NT22"/>
<accession>A0A498NT22</accession>
<feature type="region of interest" description="Disordered" evidence="17">
    <location>
        <begin position="677"/>
        <end position="700"/>
    </location>
</feature>
<dbReference type="SUPFAM" id="SSF57424">
    <property type="entry name" value="LDL receptor-like module"/>
    <property type="match status" value="1"/>
</dbReference>
<dbReference type="GO" id="GO:0005737">
    <property type="term" value="C:cytoplasm"/>
    <property type="evidence" value="ECO:0007669"/>
    <property type="project" value="UniProtKB-SubCell"/>
</dbReference>
<dbReference type="InterPro" id="IPR001254">
    <property type="entry name" value="Trypsin_dom"/>
</dbReference>
<evidence type="ECO:0000259" key="23">
    <source>
        <dbReference type="PROSITE" id="PS50240"/>
    </source>
</evidence>
<dbReference type="SUPFAM" id="SSF50044">
    <property type="entry name" value="SH3-domain"/>
    <property type="match status" value="1"/>
</dbReference>
<dbReference type="InterPro" id="IPR000859">
    <property type="entry name" value="CUB_dom"/>
</dbReference>
<evidence type="ECO:0000256" key="12">
    <source>
        <dbReference type="ARBA" id="ARBA00023136"/>
    </source>
</evidence>
<evidence type="ECO:0000259" key="21">
    <source>
        <dbReference type="PROSITE" id="PS50010"/>
    </source>
</evidence>
<dbReference type="SMART" id="SM00042">
    <property type="entry name" value="CUB"/>
    <property type="match status" value="1"/>
</dbReference>